<organism evidence="2 3">
    <name type="scientific">Celeribacter persicus</name>
    <dbReference type="NCBI Taxonomy" id="1651082"/>
    <lineage>
        <taxon>Bacteria</taxon>
        <taxon>Pseudomonadati</taxon>
        <taxon>Pseudomonadota</taxon>
        <taxon>Alphaproteobacteria</taxon>
        <taxon>Rhodobacterales</taxon>
        <taxon>Roseobacteraceae</taxon>
        <taxon>Celeribacter</taxon>
    </lineage>
</organism>
<accession>A0A2T5HVT1</accession>
<comment type="caution">
    <text evidence="2">The sequence shown here is derived from an EMBL/GenBank/DDBJ whole genome shotgun (WGS) entry which is preliminary data.</text>
</comment>
<dbReference type="RefSeq" id="WP_170109155.1">
    <property type="nucleotide sequence ID" value="NZ_QAOH01000001.1"/>
</dbReference>
<dbReference type="AlphaFoldDB" id="A0A2T5HVT1"/>
<reference evidence="2 3" key="1">
    <citation type="submission" date="2018-04" db="EMBL/GenBank/DDBJ databases">
        <title>Genomic Encyclopedia of Archaeal and Bacterial Type Strains, Phase II (KMG-II): from individual species to whole genera.</title>
        <authorList>
            <person name="Goeker M."/>
        </authorList>
    </citation>
    <scope>NUCLEOTIDE SEQUENCE [LARGE SCALE GENOMIC DNA]</scope>
    <source>
        <strain evidence="2 3">DSM 100434</strain>
    </source>
</reference>
<evidence type="ECO:0000313" key="3">
    <source>
        <dbReference type="Proteomes" id="UP000244077"/>
    </source>
</evidence>
<dbReference type="EMBL" id="QAOH01000001">
    <property type="protein sequence ID" value="PTQ75703.1"/>
    <property type="molecule type" value="Genomic_DNA"/>
</dbReference>
<evidence type="ECO:0000313" key="2">
    <source>
        <dbReference type="EMBL" id="PTQ75703.1"/>
    </source>
</evidence>
<gene>
    <name evidence="2" type="ORF">C8N42_101243</name>
</gene>
<feature type="compositionally biased region" description="Basic and acidic residues" evidence="1">
    <location>
        <begin position="42"/>
        <end position="52"/>
    </location>
</feature>
<protein>
    <submittedName>
        <fullName evidence="2">Uncharacterized protein</fullName>
    </submittedName>
</protein>
<keyword evidence="3" id="KW-1185">Reference proteome</keyword>
<feature type="region of interest" description="Disordered" evidence="1">
    <location>
        <begin position="1"/>
        <end position="52"/>
    </location>
</feature>
<dbReference type="Proteomes" id="UP000244077">
    <property type="component" value="Unassembled WGS sequence"/>
</dbReference>
<proteinExistence type="predicted"/>
<sequence length="52" mass="5888">MDTKTDPKRKSAKPAPKSRDERLKAALRANLQRRKAQARARHASDESDGKDE</sequence>
<feature type="compositionally biased region" description="Basic residues" evidence="1">
    <location>
        <begin position="31"/>
        <end position="41"/>
    </location>
</feature>
<name>A0A2T5HVT1_9RHOB</name>
<evidence type="ECO:0000256" key="1">
    <source>
        <dbReference type="SAM" id="MobiDB-lite"/>
    </source>
</evidence>